<name>A0A9D2DJ34_9ACTN</name>
<accession>A0A9D2DJ34</accession>
<evidence type="ECO:0000313" key="2">
    <source>
        <dbReference type="Proteomes" id="UP000824029"/>
    </source>
</evidence>
<dbReference type="AlphaFoldDB" id="A0A9D2DJ34"/>
<evidence type="ECO:0000313" key="1">
    <source>
        <dbReference type="EMBL" id="HIZ17966.1"/>
    </source>
</evidence>
<protein>
    <submittedName>
        <fullName evidence="1">Uncharacterized protein</fullName>
    </submittedName>
</protein>
<proteinExistence type="predicted"/>
<reference evidence="1" key="1">
    <citation type="journal article" date="2021" name="PeerJ">
        <title>Extensive microbial diversity within the chicken gut microbiome revealed by metagenomics and culture.</title>
        <authorList>
            <person name="Gilroy R."/>
            <person name="Ravi A."/>
            <person name="Getino M."/>
            <person name="Pursley I."/>
            <person name="Horton D.L."/>
            <person name="Alikhan N.F."/>
            <person name="Baker D."/>
            <person name="Gharbi K."/>
            <person name="Hall N."/>
            <person name="Watson M."/>
            <person name="Adriaenssens E.M."/>
            <person name="Foster-Nyarko E."/>
            <person name="Jarju S."/>
            <person name="Secka A."/>
            <person name="Antonio M."/>
            <person name="Oren A."/>
            <person name="Chaudhuri R.R."/>
            <person name="La Ragione R."/>
            <person name="Hildebrand F."/>
            <person name="Pallen M.J."/>
        </authorList>
    </citation>
    <scope>NUCLEOTIDE SEQUENCE</scope>
    <source>
        <strain evidence="1">ChiHecolR3B27-1887</strain>
    </source>
</reference>
<comment type="caution">
    <text evidence="1">The sequence shown here is derived from an EMBL/GenBank/DDBJ whole genome shotgun (WGS) entry which is preliminary data.</text>
</comment>
<reference evidence="1" key="2">
    <citation type="submission" date="2021-04" db="EMBL/GenBank/DDBJ databases">
        <authorList>
            <person name="Gilroy R."/>
        </authorList>
    </citation>
    <scope>NUCLEOTIDE SEQUENCE</scope>
    <source>
        <strain evidence="1">ChiHecolR3B27-1887</strain>
    </source>
</reference>
<sequence length="81" mass="8967">MTELMDLDYDAMTEDLLEAVGSGEVDVSDEASINAWTGEYLMNLLDALEPAEKDLDLTYVKGSDGWELDDDSRTAVEQIFA</sequence>
<dbReference type="EMBL" id="DXBZ01000046">
    <property type="protein sequence ID" value="HIZ17966.1"/>
    <property type="molecule type" value="Genomic_DNA"/>
</dbReference>
<dbReference type="Proteomes" id="UP000824029">
    <property type="component" value="Unassembled WGS sequence"/>
</dbReference>
<organism evidence="1 2">
    <name type="scientific">Candidatus Olsenella stercoravium</name>
    <dbReference type="NCBI Taxonomy" id="2838713"/>
    <lineage>
        <taxon>Bacteria</taxon>
        <taxon>Bacillati</taxon>
        <taxon>Actinomycetota</taxon>
        <taxon>Coriobacteriia</taxon>
        <taxon>Coriobacteriales</taxon>
        <taxon>Atopobiaceae</taxon>
        <taxon>Olsenella</taxon>
    </lineage>
</organism>
<gene>
    <name evidence="1" type="ORF">IAA22_02485</name>
</gene>